<evidence type="ECO:0000256" key="1">
    <source>
        <dbReference type="ARBA" id="ARBA00022670"/>
    </source>
</evidence>
<dbReference type="InterPro" id="IPR013783">
    <property type="entry name" value="Ig-like_fold"/>
</dbReference>
<dbReference type="RefSeq" id="WP_379811687.1">
    <property type="nucleotide sequence ID" value="NZ_JBHUPC010000013.1"/>
</dbReference>
<keyword evidence="1" id="KW-0645">Protease</keyword>
<feature type="region of interest" description="Disordered" evidence="4">
    <location>
        <begin position="490"/>
        <end position="514"/>
    </location>
</feature>
<reference evidence="8" key="1">
    <citation type="journal article" date="2019" name="Int. J. Syst. Evol. Microbiol.">
        <title>The Global Catalogue of Microorganisms (GCM) 10K type strain sequencing project: providing services to taxonomists for standard genome sequencing and annotation.</title>
        <authorList>
            <consortium name="The Broad Institute Genomics Platform"/>
            <consortium name="The Broad Institute Genome Sequencing Center for Infectious Disease"/>
            <person name="Wu L."/>
            <person name="Ma J."/>
        </authorList>
    </citation>
    <scope>NUCLEOTIDE SEQUENCE [LARGE SCALE GENOMIC DNA]</scope>
    <source>
        <strain evidence="8">KCTC 22671</strain>
    </source>
</reference>
<dbReference type="PROSITE" id="PS51829">
    <property type="entry name" value="P_HOMO_B"/>
    <property type="match status" value="1"/>
</dbReference>
<gene>
    <name evidence="7" type="ORF">ACFS5J_08585</name>
</gene>
<protein>
    <submittedName>
        <fullName evidence="7">Reprolysin-like metallopeptidase</fullName>
    </submittedName>
</protein>
<feature type="region of interest" description="Disordered" evidence="4">
    <location>
        <begin position="335"/>
        <end position="355"/>
    </location>
</feature>
<feature type="chain" id="PRO_5047306138" evidence="5">
    <location>
        <begin position="21"/>
        <end position="1118"/>
    </location>
</feature>
<feature type="compositionally biased region" description="Polar residues" evidence="4">
    <location>
        <begin position="335"/>
        <end position="348"/>
    </location>
</feature>
<dbReference type="InterPro" id="IPR026444">
    <property type="entry name" value="Secre_tail"/>
</dbReference>
<dbReference type="Proteomes" id="UP001597534">
    <property type="component" value="Unassembled WGS sequence"/>
</dbReference>
<evidence type="ECO:0000313" key="8">
    <source>
        <dbReference type="Proteomes" id="UP001597534"/>
    </source>
</evidence>
<keyword evidence="2 5" id="KW-0732">Signal</keyword>
<dbReference type="SUPFAM" id="SSF49785">
    <property type="entry name" value="Galactose-binding domain-like"/>
    <property type="match status" value="1"/>
</dbReference>
<dbReference type="InterPro" id="IPR036116">
    <property type="entry name" value="FN3_sf"/>
</dbReference>
<dbReference type="Pfam" id="PF13583">
    <property type="entry name" value="Reprolysin_4"/>
    <property type="match status" value="1"/>
</dbReference>
<dbReference type="Pfam" id="PF01483">
    <property type="entry name" value="P_proprotein"/>
    <property type="match status" value="1"/>
</dbReference>
<accession>A0ABW5YN82</accession>
<sequence length="1118" mass="119312">MKLKILFCLGIFFSTLGVNAQNYAVWSKPTEGLKFEKIKSANRASFPENYELMQLDLTIMQKDLKNAPNRFLSSSSETIITLPNVDGKLERYRVFEASNFDARLQAQFPEIKSFIGTGIDDASAVLRMSSDPNGIQAMIFRTDKKNEFIEKYSNDGLIYAVFNSSRQKGKLPFTCSTPEQTVSQDLMAKVTSENLMQKSSTAELLTFKLALSCNGEYANYFGATSSAQVANVLAAFNATMTRVNGVFERDFGIHMNIVAETTNVIYYNPSTDPYTTLSSWNVQLQNTLSNNLTGLFTSLAANNAAYDIGHMFGASGGGGNAGCIGCVCVNDTSSTSDKNKGSGITSPSDGVPQGDNFDIDYVAHEMGHQFGANHTFSMSNENSGVNVEVGSGSTIMGYAGITAQDVQPHSDDYFHYASIFQVQNNMEDKTCPVRTTMANNTPVADAGSNYTIPKSTPFVLTGSGSDLDGDALTYCWEQIDNASTSQTGSASAASVTKASGPNWRSYPPTTSPSRYMPPLNRVVANQSTTQGSEITVEALSLVARTLTFALTVRDNATLEGQTHTDGMVVTVNGTAGPFLVSAPNTAVNWQAGSNQTVTWDVAGTTTNGVNANFVDIFLSNDGGFTYPIQLASKVPNDGSETITVPNTIGNQNRIMVKGWNHIFYDISNTNFTISAPAATFSVAFSGVEGGQNKEACQGSLVSFDIPYLALGGFAGTTSFILTGGPAGATTVFTPSTISSDGNVVLEISNTGSSAVQFYAMTVTATSGTTSKSVPLYLNLIDANFGTQSLIAPVDLAVGQSTSPVLSWVLSPAATMYDVEVATDVAFSNIVATATSTSNSFGISGLNEATDYYWRVVPKNDLCSGASSAIFKFTTGESNCSYTYSNNTSLSVPDGVAQNTPGAEVTKTIVVPTSVTGDINDLTIDLSFAHSYIDDLVIWVTHPDGTLIQIWDRNCDDEFNAVSYTFADGNPTLPDTGCTQSSGTFGPMTAISLVYGKPAAGTWVLHAQDYWNGDTGSINNWALNFCVAEPALSSESFDLTGVSLYPNPNKGSFNVKFDALSDEVQINVHDIRGRQILSNNYKAGGVFNEAITLSNAEAGIYLVTIINGNRKVTKKIVVE</sequence>
<keyword evidence="8" id="KW-1185">Reference proteome</keyword>
<proteinExistence type="predicted"/>
<dbReference type="EMBL" id="JBHUPC010000013">
    <property type="protein sequence ID" value="MFD2892063.1"/>
    <property type="molecule type" value="Genomic_DNA"/>
</dbReference>
<evidence type="ECO:0000256" key="3">
    <source>
        <dbReference type="ARBA" id="ARBA00022801"/>
    </source>
</evidence>
<evidence type="ECO:0000259" key="6">
    <source>
        <dbReference type="PROSITE" id="PS51829"/>
    </source>
</evidence>
<dbReference type="InterPro" id="IPR008979">
    <property type="entry name" value="Galactose-bd-like_sf"/>
</dbReference>
<organism evidence="7 8">
    <name type="scientific">Flavobacterium chuncheonense</name>
    <dbReference type="NCBI Taxonomy" id="2026653"/>
    <lineage>
        <taxon>Bacteria</taxon>
        <taxon>Pseudomonadati</taxon>
        <taxon>Bacteroidota</taxon>
        <taxon>Flavobacteriia</taxon>
        <taxon>Flavobacteriales</taxon>
        <taxon>Flavobacteriaceae</taxon>
        <taxon>Flavobacterium</taxon>
    </lineage>
</organism>
<feature type="domain" description="P/Homo B" evidence="6">
    <location>
        <begin position="874"/>
        <end position="1030"/>
    </location>
</feature>
<keyword evidence="3" id="KW-0378">Hydrolase</keyword>
<evidence type="ECO:0000256" key="4">
    <source>
        <dbReference type="SAM" id="MobiDB-lite"/>
    </source>
</evidence>
<evidence type="ECO:0000313" key="7">
    <source>
        <dbReference type="EMBL" id="MFD2892063.1"/>
    </source>
</evidence>
<evidence type="ECO:0000256" key="2">
    <source>
        <dbReference type="ARBA" id="ARBA00022729"/>
    </source>
</evidence>
<comment type="caution">
    <text evidence="7">The sequence shown here is derived from an EMBL/GenBank/DDBJ whole genome shotgun (WGS) entry which is preliminary data.</text>
</comment>
<dbReference type="Gene3D" id="3.40.390.10">
    <property type="entry name" value="Collagenase (Catalytic Domain)"/>
    <property type="match status" value="1"/>
</dbReference>
<dbReference type="InterPro" id="IPR002884">
    <property type="entry name" value="P_dom"/>
</dbReference>
<dbReference type="NCBIfam" id="TIGR04183">
    <property type="entry name" value="Por_Secre_tail"/>
    <property type="match status" value="1"/>
</dbReference>
<dbReference type="InterPro" id="IPR024079">
    <property type="entry name" value="MetalloPept_cat_dom_sf"/>
</dbReference>
<dbReference type="SUPFAM" id="SSF55486">
    <property type="entry name" value="Metalloproteases ('zincins'), catalytic domain"/>
    <property type="match status" value="1"/>
</dbReference>
<dbReference type="Pfam" id="PF18962">
    <property type="entry name" value="Por_Secre_tail"/>
    <property type="match status" value="1"/>
</dbReference>
<name>A0ABW5YN82_9FLAO</name>
<evidence type="ECO:0000256" key="5">
    <source>
        <dbReference type="SAM" id="SignalP"/>
    </source>
</evidence>
<dbReference type="Gene3D" id="2.60.120.260">
    <property type="entry name" value="Galactose-binding domain-like"/>
    <property type="match status" value="1"/>
</dbReference>
<feature type="signal peptide" evidence="5">
    <location>
        <begin position="1"/>
        <end position="20"/>
    </location>
</feature>
<dbReference type="Gene3D" id="2.60.40.10">
    <property type="entry name" value="Immunoglobulins"/>
    <property type="match status" value="2"/>
</dbReference>
<dbReference type="SUPFAM" id="SSF49265">
    <property type="entry name" value="Fibronectin type III"/>
    <property type="match status" value="1"/>
</dbReference>